<sequence length="62" mass="6847">MSPPPVKVKSWGRWVGIPWAISLDKDGPKRLRAHRVDCCRTAVPLRRTCQAGCLLAVALVLP</sequence>
<reference evidence="1" key="1">
    <citation type="thesis" date="2021" institute="BYU ScholarsArchive" country="Provo, UT, USA">
        <title>Applications of and Algorithms for Genome Assembly and Genomic Analyses with an Emphasis on Marine Teleosts.</title>
        <authorList>
            <person name="Pickett B.D."/>
        </authorList>
    </citation>
    <scope>NUCLEOTIDE SEQUENCE</scope>
    <source>
        <strain evidence="1">HI-2016</strain>
    </source>
</reference>
<protein>
    <submittedName>
        <fullName evidence="1">Uncharacterized protein</fullName>
    </submittedName>
</protein>
<comment type="caution">
    <text evidence="1">The sequence shown here is derived from an EMBL/GenBank/DDBJ whole genome shotgun (WGS) entry which is preliminary data.</text>
</comment>
<proteinExistence type="predicted"/>
<name>A0A8T2P0P7_9TELE</name>
<gene>
    <name evidence="1" type="ORF">JZ751_009816</name>
</gene>
<dbReference type="Proteomes" id="UP000824540">
    <property type="component" value="Unassembled WGS sequence"/>
</dbReference>
<evidence type="ECO:0000313" key="2">
    <source>
        <dbReference type="Proteomes" id="UP000824540"/>
    </source>
</evidence>
<evidence type="ECO:0000313" key="1">
    <source>
        <dbReference type="EMBL" id="KAG9345270.1"/>
    </source>
</evidence>
<dbReference type="AlphaFoldDB" id="A0A8T2P0P7"/>
<accession>A0A8T2P0P7</accession>
<dbReference type="EMBL" id="JAFBMS010000018">
    <property type="protein sequence ID" value="KAG9345270.1"/>
    <property type="molecule type" value="Genomic_DNA"/>
</dbReference>
<organism evidence="1 2">
    <name type="scientific">Albula glossodonta</name>
    <name type="common">roundjaw bonefish</name>
    <dbReference type="NCBI Taxonomy" id="121402"/>
    <lineage>
        <taxon>Eukaryota</taxon>
        <taxon>Metazoa</taxon>
        <taxon>Chordata</taxon>
        <taxon>Craniata</taxon>
        <taxon>Vertebrata</taxon>
        <taxon>Euteleostomi</taxon>
        <taxon>Actinopterygii</taxon>
        <taxon>Neopterygii</taxon>
        <taxon>Teleostei</taxon>
        <taxon>Albuliformes</taxon>
        <taxon>Albulidae</taxon>
        <taxon>Albula</taxon>
    </lineage>
</organism>
<keyword evidence="2" id="KW-1185">Reference proteome</keyword>